<dbReference type="PROSITE" id="PS51635">
    <property type="entry name" value="PNPLA"/>
    <property type="match status" value="1"/>
</dbReference>
<feature type="active site" description="Proton acceptor" evidence="2">
    <location>
        <position position="270"/>
    </location>
</feature>
<dbReference type="PROSITE" id="PS51257">
    <property type="entry name" value="PROKAR_LIPOPROTEIN"/>
    <property type="match status" value="1"/>
</dbReference>
<gene>
    <name evidence="5" type="ORF">G5C33_07535</name>
</gene>
<dbReference type="Proteomes" id="UP000501568">
    <property type="component" value="Chromosome"/>
</dbReference>
<feature type="short sequence motif" description="GXGXXG" evidence="2">
    <location>
        <begin position="93"/>
        <end position="98"/>
    </location>
</feature>
<accession>A0A6G6Y4C3</accession>
<feature type="signal peptide" evidence="3">
    <location>
        <begin position="1"/>
        <end position="20"/>
    </location>
</feature>
<evidence type="ECO:0000256" key="3">
    <source>
        <dbReference type="SAM" id="SignalP"/>
    </source>
</evidence>
<dbReference type="GO" id="GO:0016787">
    <property type="term" value="F:hydrolase activity"/>
    <property type="evidence" value="ECO:0007669"/>
    <property type="project" value="UniProtKB-UniRule"/>
</dbReference>
<reference evidence="5 6" key="1">
    <citation type="submission" date="2020-02" db="EMBL/GenBank/DDBJ databases">
        <authorList>
            <person name="Zheng R.K."/>
            <person name="Sun C.M."/>
        </authorList>
    </citation>
    <scope>NUCLEOTIDE SEQUENCE [LARGE SCALE GENOMIC DNA]</scope>
    <source>
        <strain evidence="6">zrk23</strain>
    </source>
</reference>
<dbReference type="Pfam" id="PF01734">
    <property type="entry name" value="Patatin"/>
    <property type="match status" value="1"/>
</dbReference>
<evidence type="ECO:0000313" key="5">
    <source>
        <dbReference type="EMBL" id="QIG79657.1"/>
    </source>
</evidence>
<dbReference type="SUPFAM" id="SSF52151">
    <property type="entry name" value="FabD/lysophospholipase-like"/>
    <property type="match status" value="1"/>
</dbReference>
<keyword evidence="2" id="KW-0378">Hydrolase</keyword>
<evidence type="ECO:0000313" key="6">
    <source>
        <dbReference type="Proteomes" id="UP000501568"/>
    </source>
</evidence>
<keyword evidence="1 2" id="KW-0443">Lipid metabolism</keyword>
<protein>
    <submittedName>
        <fullName evidence="5">Patatin-like phospholipase family protein</fullName>
    </submittedName>
</protein>
<feature type="domain" description="PNPLA" evidence="4">
    <location>
        <begin position="89"/>
        <end position="284"/>
    </location>
</feature>
<feature type="active site" description="Nucleophile" evidence="2">
    <location>
        <position position="124"/>
    </location>
</feature>
<keyword evidence="3" id="KW-0732">Signal</keyword>
<dbReference type="RefSeq" id="WP_165326657.1">
    <property type="nucleotide sequence ID" value="NZ_CP049109.1"/>
</dbReference>
<keyword evidence="2" id="KW-0442">Lipid degradation</keyword>
<keyword evidence="6" id="KW-1185">Reference proteome</keyword>
<dbReference type="EMBL" id="CP049109">
    <property type="protein sequence ID" value="QIG79657.1"/>
    <property type="molecule type" value="Genomic_DNA"/>
</dbReference>
<feature type="chain" id="PRO_5026078635" evidence="3">
    <location>
        <begin position="21"/>
        <end position="430"/>
    </location>
</feature>
<proteinExistence type="predicted"/>
<dbReference type="Gene3D" id="3.40.1090.10">
    <property type="entry name" value="Cytosolic phospholipase A2 catalytic domain"/>
    <property type="match status" value="2"/>
</dbReference>
<feature type="short sequence motif" description="DGA/G" evidence="2">
    <location>
        <begin position="270"/>
        <end position="272"/>
    </location>
</feature>
<dbReference type="AlphaFoldDB" id="A0A6G6Y4C3"/>
<feature type="short sequence motif" description="GXSXG" evidence="2">
    <location>
        <begin position="122"/>
        <end position="126"/>
    </location>
</feature>
<name>A0A6G6Y4C3_9SPHN</name>
<evidence type="ECO:0000256" key="1">
    <source>
        <dbReference type="ARBA" id="ARBA00023098"/>
    </source>
</evidence>
<dbReference type="InterPro" id="IPR002641">
    <property type="entry name" value="PNPLA_dom"/>
</dbReference>
<dbReference type="KEGG" id="spzr:G5C33_07535"/>
<sequence length="430" mass="46567">MRPIFLGLLMLVTLSGCARGALDIDCPSFETMRRDLPYSQLEREIHGLGAEQTAPAPEQAELTKRVENTLPSDYDPAHPEAPTPTPILLLLSGGGQWGAFGAGYLNELRLRSDLPEFTVITGVSTGGLQSLFISVATTEAFDGLLAAYDPVRESDVVDRNPAWQAAFRGSLAGLEPLRRRLENALCPDDRIDDPSRDCMLDGLRALKGRKTVLIGFVNAENGRFQYVDAVDLAQLPRREARTCLTGAALASAAMPVFFQQVRINGVAYYDGGVRSSVFEASVAHTAALVTERRAILDALYNRVWVDRDARLPIYVVRNGPTTVEPDPAISNQPGPLSAALRAESIVVNQLEVGSISALRIEHPRGPLLLVTADGWEEAGCVKPGGGVMFDKGFMNCLTRYGAQKARVPDPWISLSQLPLRGQEPPAPPDS</sequence>
<dbReference type="InterPro" id="IPR016035">
    <property type="entry name" value="Acyl_Trfase/lysoPLipase"/>
</dbReference>
<organism evidence="5 6">
    <name type="scientific">Stakelama tenebrarum</name>
    <dbReference type="NCBI Taxonomy" id="2711215"/>
    <lineage>
        <taxon>Bacteria</taxon>
        <taxon>Pseudomonadati</taxon>
        <taxon>Pseudomonadota</taxon>
        <taxon>Alphaproteobacteria</taxon>
        <taxon>Sphingomonadales</taxon>
        <taxon>Sphingomonadaceae</taxon>
        <taxon>Stakelama</taxon>
    </lineage>
</organism>
<evidence type="ECO:0000259" key="4">
    <source>
        <dbReference type="PROSITE" id="PS51635"/>
    </source>
</evidence>
<dbReference type="GO" id="GO:0016042">
    <property type="term" value="P:lipid catabolic process"/>
    <property type="evidence" value="ECO:0007669"/>
    <property type="project" value="UniProtKB-UniRule"/>
</dbReference>
<evidence type="ECO:0000256" key="2">
    <source>
        <dbReference type="PROSITE-ProRule" id="PRU01161"/>
    </source>
</evidence>